<evidence type="ECO:0000313" key="1">
    <source>
        <dbReference type="EMBL" id="GBP59890.1"/>
    </source>
</evidence>
<proteinExistence type="predicted"/>
<sequence length="103" mass="11063">MNSTRRCARARTTLTCSRGVCSSRAGTRGGAGRRGRALAITCLAPSHSPVRPGRHGTAVHWSTSEHRLCITSIRTRTRALSVAAFVCPAPYKEFVDGSFCCLV</sequence>
<reference evidence="1 2" key="1">
    <citation type="journal article" date="2019" name="Commun. Biol.">
        <title>The bagworm genome reveals a unique fibroin gene that provides high tensile strength.</title>
        <authorList>
            <person name="Kono N."/>
            <person name="Nakamura H."/>
            <person name="Ohtoshi R."/>
            <person name="Tomita M."/>
            <person name="Numata K."/>
            <person name="Arakawa K."/>
        </authorList>
    </citation>
    <scope>NUCLEOTIDE SEQUENCE [LARGE SCALE GENOMIC DNA]</scope>
</reference>
<gene>
    <name evidence="1" type="ORF">EVAR_44566_1</name>
</gene>
<accession>A0A4C1XA11</accession>
<name>A0A4C1XA11_EUMVA</name>
<dbReference type="AlphaFoldDB" id="A0A4C1XA11"/>
<dbReference type="Proteomes" id="UP000299102">
    <property type="component" value="Unassembled WGS sequence"/>
</dbReference>
<protein>
    <submittedName>
        <fullName evidence="1">Uncharacterized protein</fullName>
    </submittedName>
</protein>
<evidence type="ECO:0000313" key="2">
    <source>
        <dbReference type="Proteomes" id="UP000299102"/>
    </source>
</evidence>
<organism evidence="1 2">
    <name type="scientific">Eumeta variegata</name>
    <name type="common">Bagworm moth</name>
    <name type="synonym">Eumeta japonica</name>
    <dbReference type="NCBI Taxonomy" id="151549"/>
    <lineage>
        <taxon>Eukaryota</taxon>
        <taxon>Metazoa</taxon>
        <taxon>Ecdysozoa</taxon>
        <taxon>Arthropoda</taxon>
        <taxon>Hexapoda</taxon>
        <taxon>Insecta</taxon>
        <taxon>Pterygota</taxon>
        <taxon>Neoptera</taxon>
        <taxon>Endopterygota</taxon>
        <taxon>Lepidoptera</taxon>
        <taxon>Glossata</taxon>
        <taxon>Ditrysia</taxon>
        <taxon>Tineoidea</taxon>
        <taxon>Psychidae</taxon>
        <taxon>Oiketicinae</taxon>
        <taxon>Eumeta</taxon>
    </lineage>
</organism>
<keyword evidence="2" id="KW-1185">Reference proteome</keyword>
<dbReference type="EMBL" id="BGZK01000773">
    <property type="protein sequence ID" value="GBP59890.1"/>
    <property type="molecule type" value="Genomic_DNA"/>
</dbReference>
<comment type="caution">
    <text evidence="1">The sequence shown here is derived from an EMBL/GenBank/DDBJ whole genome shotgun (WGS) entry which is preliminary data.</text>
</comment>